<evidence type="ECO:0000259" key="1">
    <source>
        <dbReference type="PROSITE" id="PS50801"/>
    </source>
</evidence>
<comment type="caution">
    <text evidence="2">The sequence shown here is derived from an EMBL/GenBank/DDBJ whole genome shotgun (WGS) entry which is preliminary data.</text>
</comment>
<dbReference type="RefSeq" id="WP_133037323.1">
    <property type="nucleotide sequence ID" value="NZ_SLWF01000001.1"/>
</dbReference>
<proteinExistence type="predicted"/>
<dbReference type="AlphaFoldDB" id="A0A4R2FHG0"/>
<dbReference type="SUPFAM" id="SSF52091">
    <property type="entry name" value="SpoIIaa-like"/>
    <property type="match status" value="1"/>
</dbReference>
<dbReference type="EMBL" id="SLWF01000001">
    <property type="protein sequence ID" value="TCN90577.1"/>
    <property type="molecule type" value="Genomic_DNA"/>
</dbReference>
<dbReference type="Proteomes" id="UP000294832">
    <property type="component" value="Unassembled WGS sequence"/>
</dbReference>
<evidence type="ECO:0000313" key="2">
    <source>
        <dbReference type="EMBL" id="TCN90577.1"/>
    </source>
</evidence>
<dbReference type="InterPro" id="IPR036513">
    <property type="entry name" value="STAS_dom_sf"/>
</dbReference>
<gene>
    <name evidence="2" type="ORF">EDC91_10147</name>
</gene>
<protein>
    <submittedName>
        <fullName evidence="2">Phospholipid transport system transporter-binding protein</fullName>
    </submittedName>
</protein>
<keyword evidence="3" id="KW-1185">Reference proteome</keyword>
<dbReference type="PANTHER" id="PTHR35849">
    <property type="entry name" value="BLR2341 PROTEIN"/>
    <property type="match status" value="1"/>
</dbReference>
<dbReference type="InterPro" id="IPR002645">
    <property type="entry name" value="STAS_dom"/>
</dbReference>
<sequence length="91" mass="10357">MIEFKQLGDSCQIVGRLSQDDVKQLWAQRTQLLAADTQTLDLRGLDYSDSAGMAFLLELLSQHPSQLRLSAPSPQVKRLIDLYDLQEFFTE</sequence>
<dbReference type="InterPro" id="IPR052746">
    <property type="entry name" value="MlaB_ABC_Transporter"/>
</dbReference>
<dbReference type="CDD" id="cd07043">
    <property type="entry name" value="STAS_anti-anti-sigma_factors"/>
    <property type="match status" value="1"/>
</dbReference>
<accession>A0A4R2FHG0</accession>
<dbReference type="InterPro" id="IPR058548">
    <property type="entry name" value="MlaB-like_STAS"/>
</dbReference>
<dbReference type="Pfam" id="PF13466">
    <property type="entry name" value="STAS_2"/>
    <property type="match status" value="1"/>
</dbReference>
<name>A0A4R2FHG0_9GAMM</name>
<organism evidence="2 3">
    <name type="scientific">Shewanella fodinae</name>
    <dbReference type="NCBI Taxonomy" id="552357"/>
    <lineage>
        <taxon>Bacteria</taxon>
        <taxon>Pseudomonadati</taxon>
        <taxon>Pseudomonadota</taxon>
        <taxon>Gammaproteobacteria</taxon>
        <taxon>Alteromonadales</taxon>
        <taxon>Shewanellaceae</taxon>
        <taxon>Shewanella</taxon>
    </lineage>
</organism>
<evidence type="ECO:0000313" key="3">
    <source>
        <dbReference type="Proteomes" id="UP000294832"/>
    </source>
</evidence>
<dbReference type="Gene3D" id="3.30.750.24">
    <property type="entry name" value="STAS domain"/>
    <property type="match status" value="1"/>
</dbReference>
<feature type="domain" description="STAS" evidence="1">
    <location>
        <begin position="40"/>
        <end position="91"/>
    </location>
</feature>
<reference evidence="2 3" key="1">
    <citation type="submission" date="2019-03" db="EMBL/GenBank/DDBJ databases">
        <title>Freshwater and sediment microbial communities from various areas in North America, analyzing microbe dynamics in response to fracking.</title>
        <authorList>
            <person name="Lamendella R."/>
        </authorList>
    </citation>
    <scope>NUCLEOTIDE SEQUENCE [LARGE SCALE GENOMIC DNA]</scope>
    <source>
        <strain evidence="2 3">74A</strain>
    </source>
</reference>
<dbReference type="PANTHER" id="PTHR35849:SF1">
    <property type="entry name" value="INTERMEMBRANE PHOSPHOLIPID TRANSPORT SYSTEM BINDING PROTEIN MLAB"/>
    <property type="match status" value="1"/>
</dbReference>
<dbReference type="PROSITE" id="PS50801">
    <property type="entry name" value="STAS"/>
    <property type="match status" value="1"/>
</dbReference>
<dbReference type="OrthoDB" id="6400701at2"/>